<reference evidence="2 3" key="1">
    <citation type="journal article" date="2012" name="Science">
        <title>The Paleozoic origin of enzymatic lignin decomposition reconstructed from 31 fungal genomes.</title>
        <authorList>
            <person name="Floudas D."/>
            <person name="Binder M."/>
            <person name="Riley R."/>
            <person name="Barry K."/>
            <person name="Blanchette R.A."/>
            <person name="Henrissat B."/>
            <person name="Martinez A.T."/>
            <person name="Otillar R."/>
            <person name="Spatafora J.W."/>
            <person name="Yadav J.S."/>
            <person name="Aerts A."/>
            <person name="Benoit I."/>
            <person name="Boyd A."/>
            <person name="Carlson A."/>
            <person name="Copeland A."/>
            <person name="Coutinho P.M."/>
            <person name="de Vries R.P."/>
            <person name="Ferreira P."/>
            <person name="Findley K."/>
            <person name="Foster B."/>
            <person name="Gaskell J."/>
            <person name="Glotzer D."/>
            <person name="Gorecki P."/>
            <person name="Heitman J."/>
            <person name="Hesse C."/>
            <person name="Hori C."/>
            <person name="Igarashi K."/>
            <person name="Jurgens J.A."/>
            <person name="Kallen N."/>
            <person name="Kersten P."/>
            <person name="Kohler A."/>
            <person name="Kuees U."/>
            <person name="Kumar T.K.A."/>
            <person name="Kuo A."/>
            <person name="LaButti K."/>
            <person name="Larrondo L.F."/>
            <person name="Lindquist E."/>
            <person name="Ling A."/>
            <person name="Lombard V."/>
            <person name="Lucas S."/>
            <person name="Lundell T."/>
            <person name="Martin R."/>
            <person name="McLaughlin D.J."/>
            <person name="Morgenstern I."/>
            <person name="Morin E."/>
            <person name="Murat C."/>
            <person name="Nagy L.G."/>
            <person name="Nolan M."/>
            <person name="Ohm R.A."/>
            <person name="Patyshakuliyeva A."/>
            <person name="Rokas A."/>
            <person name="Ruiz-Duenas F.J."/>
            <person name="Sabat G."/>
            <person name="Salamov A."/>
            <person name="Samejima M."/>
            <person name="Schmutz J."/>
            <person name="Slot J.C."/>
            <person name="St John F."/>
            <person name="Stenlid J."/>
            <person name="Sun H."/>
            <person name="Sun S."/>
            <person name="Syed K."/>
            <person name="Tsang A."/>
            <person name="Wiebenga A."/>
            <person name="Young D."/>
            <person name="Pisabarro A."/>
            <person name="Eastwood D.C."/>
            <person name="Martin F."/>
            <person name="Cullen D."/>
            <person name="Grigoriev I.V."/>
            <person name="Hibbett D.S."/>
        </authorList>
    </citation>
    <scope>NUCLEOTIDE SEQUENCE</scope>
    <source>
        <strain evidence="3">FP-58527</strain>
    </source>
</reference>
<dbReference type="InParanoid" id="S8DUC7"/>
<dbReference type="Proteomes" id="UP000015241">
    <property type="component" value="Unassembled WGS sequence"/>
</dbReference>
<name>S8DUC7_FOMSC</name>
<accession>S8DUC7</accession>
<feature type="compositionally biased region" description="Polar residues" evidence="1">
    <location>
        <begin position="1"/>
        <end position="14"/>
    </location>
</feature>
<evidence type="ECO:0000256" key="1">
    <source>
        <dbReference type="SAM" id="MobiDB-lite"/>
    </source>
</evidence>
<gene>
    <name evidence="2" type="ORF">FOMPIDRAFT_100849</name>
</gene>
<protein>
    <submittedName>
        <fullName evidence="2">Uncharacterized protein</fullName>
    </submittedName>
</protein>
<dbReference type="HOGENOM" id="CLU_116812_0_0_1"/>
<keyword evidence="3" id="KW-1185">Reference proteome</keyword>
<sequence length="189" mass="21871">MERATSSRMLQLSSIDPPGSKRRLTFPYAFSTQEADKQKMLQTAPSLQPLDKLPRVLVPSGQYAWWAPRMHYGWVAPQEMLLDYAKKHKLLFPSKSRQFLPRTLSRALNGMIRIGGVAEIGIDFLTIKKSPVQMKDGRLTIIVSVYTNYDLKRVDLPSDECIEEIGQCLGMEEPPKWYADCERWHWEER</sequence>
<organism evidence="2 3">
    <name type="scientific">Fomitopsis schrenkii</name>
    <name type="common">Brown rot fungus</name>
    <dbReference type="NCBI Taxonomy" id="2126942"/>
    <lineage>
        <taxon>Eukaryota</taxon>
        <taxon>Fungi</taxon>
        <taxon>Dikarya</taxon>
        <taxon>Basidiomycota</taxon>
        <taxon>Agaricomycotina</taxon>
        <taxon>Agaricomycetes</taxon>
        <taxon>Polyporales</taxon>
        <taxon>Fomitopsis</taxon>
    </lineage>
</organism>
<dbReference type="EMBL" id="KE504222">
    <property type="protein sequence ID" value="EPS94828.1"/>
    <property type="molecule type" value="Genomic_DNA"/>
</dbReference>
<dbReference type="OrthoDB" id="2795339at2759"/>
<evidence type="ECO:0000313" key="3">
    <source>
        <dbReference type="Proteomes" id="UP000015241"/>
    </source>
</evidence>
<evidence type="ECO:0000313" key="2">
    <source>
        <dbReference type="EMBL" id="EPS94828.1"/>
    </source>
</evidence>
<dbReference type="AlphaFoldDB" id="S8DUC7"/>
<proteinExistence type="predicted"/>
<feature type="region of interest" description="Disordered" evidence="1">
    <location>
        <begin position="1"/>
        <end position="20"/>
    </location>
</feature>